<proteinExistence type="predicted"/>
<comment type="caution">
    <text evidence="1">The sequence shown here is derived from an EMBL/GenBank/DDBJ whole genome shotgun (WGS) entry which is preliminary data.</text>
</comment>
<evidence type="ECO:0000313" key="1">
    <source>
        <dbReference type="EMBL" id="MTV31089.1"/>
    </source>
</evidence>
<dbReference type="AlphaFoldDB" id="A0A6N8DKV6"/>
<dbReference type="OrthoDB" id="9957447at2"/>
<dbReference type="EMBL" id="WNKS01000006">
    <property type="protein sequence ID" value="MTV31089.1"/>
    <property type="molecule type" value="Genomic_DNA"/>
</dbReference>
<name>A0A6N8DKV6_RHOAC</name>
<protein>
    <submittedName>
        <fullName evidence="1">Uncharacterized protein</fullName>
    </submittedName>
</protein>
<evidence type="ECO:0000313" key="2">
    <source>
        <dbReference type="Proteomes" id="UP000439113"/>
    </source>
</evidence>
<dbReference type="Proteomes" id="UP000439113">
    <property type="component" value="Unassembled WGS sequence"/>
</dbReference>
<dbReference type="RefSeq" id="WP_155445784.1">
    <property type="nucleotide sequence ID" value="NZ_JAOQNR010000006.1"/>
</dbReference>
<sequence>MREKLQAAIERAFIDLHYAEAELRISQTAENGPEIEHIRLAIRELQSAIESRDASGETPDA</sequence>
<organism evidence="1 2">
    <name type="scientific">Rhodoblastus acidophilus</name>
    <name type="common">Rhodopseudomonas acidophila</name>
    <dbReference type="NCBI Taxonomy" id="1074"/>
    <lineage>
        <taxon>Bacteria</taxon>
        <taxon>Pseudomonadati</taxon>
        <taxon>Pseudomonadota</taxon>
        <taxon>Alphaproteobacteria</taxon>
        <taxon>Hyphomicrobiales</taxon>
        <taxon>Rhodoblastaceae</taxon>
        <taxon>Rhodoblastus</taxon>
    </lineage>
</organism>
<reference evidence="1 2" key="1">
    <citation type="submission" date="2019-11" db="EMBL/GenBank/DDBJ databases">
        <title>Whole-genome sequence of a Rhodoblastus acidophilus DSM 142.</title>
        <authorList>
            <person name="Kyndt J.A."/>
            <person name="Meyer T.E."/>
        </authorList>
    </citation>
    <scope>NUCLEOTIDE SEQUENCE [LARGE SCALE GENOMIC DNA]</scope>
    <source>
        <strain evidence="1 2">DSM 142</strain>
    </source>
</reference>
<gene>
    <name evidence="1" type="ORF">GJ654_08790</name>
</gene>
<accession>A0A6N8DKV6</accession>